<evidence type="ECO:0008006" key="8">
    <source>
        <dbReference type="Google" id="ProtNLM"/>
    </source>
</evidence>
<gene>
    <name evidence="6" type="ORF">AFUS01_LOCUS12762</name>
</gene>
<accession>A0A8J2NYH6</accession>
<dbReference type="EMBL" id="CAJVCH010101664">
    <property type="protein sequence ID" value="CAG7723693.1"/>
    <property type="molecule type" value="Genomic_DNA"/>
</dbReference>
<feature type="domain" description="FLYWCH-type" evidence="4">
    <location>
        <begin position="5"/>
        <end position="65"/>
    </location>
</feature>
<dbReference type="PANTHER" id="PTHR47160">
    <property type="entry name" value="PUTATIVE-RELATED"/>
    <property type="match status" value="1"/>
</dbReference>
<sequence length="533" mass="60058">MSLTFLKSQKGSDNLVFSGFVFTKDGGNKNEGTTYWKCTEYKRIQCRGRVTTKDDKVIRHTDHNHTADIAKIECKNALAGIKRKAISTLHPPTKIIADMSNEISVAASGKLPTVSSICRTIQRTRRDSNCPTALPKSLTEMTIPVEYMQIDISGKTKEFLLYDSGKSETRVLIFGTNSSLRLLELAPQVFGDGTFKTAPKLFQQLYTLHGIVNGSTLPLIYILLPNKEYLTYRKMLEALKAKIPAWQPRSVTTDFEAAALRAFREVFPGTIQRGCYFHFGQCIWRKIQSLGSICSKYTSDADFVLNMRLLGALAFIPVDEVIYSFEIIQQLPIFQEGGEIVELLEYFEDVWIGKSNRFSRTRESPKFPISLCNCYESTLLGEARTNNSLEGWHRGFDVRIGSSHPNMWKFLDALKVEESFNHLKIEQQLAGTAPPPQRRKYKDSAKRVLDNTSKYATLPRTIIQNTEGPLTFTVPPDVGGSIRGMVNPIMTLTDDLQSSSGQMARDSNFRLLIAPTEVLSYLRSIAHNLEFNV</sequence>
<name>A0A8J2NYH6_9HEXA</name>
<evidence type="ECO:0000259" key="4">
    <source>
        <dbReference type="Pfam" id="PF04500"/>
    </source>
</evidence>
<dbReference type="InterPro" id="IPR007588">
    <property type="entry name" value="Znf_FLYWCH"/>
</dbReference>
<dbReference type="AlphaFoldDB" id="A0A8J2NYH6"/>
<feature type="domain" description="MULE transposase" evidence="5">
    <location>
        <begin position="192"/>
        <end position="279"/>
    </location>
</feature>
<dbReference type="Pfam" id="PF10551">
    <property type="entry name" value="MULE"/>
    <property type="match status" value="1"/>
</dbReference>
<dbReference type="OrthoDB" id="6783931at2759"/>
<dbReference type="PANTHER" id="PTHR47160:SF10">
    <property type="entry name" value="MULE TRANSPOSASE DOMAIN-CONTAINING PROTEIN"/>
    <property type="match status" value="1"/>
</dbReference>
<protein>
    <recommendedName>
        <fullName evidence="8">MULE transposase domain-containing protein</fullName>
    </recommendedName>
</protein>
<proteinExistence type="predicted"/>
<reference evidence="6" key="1">
    <citation type="submission" date="2021-06" db="EMBL/GenBank/DDBJ databases">
        <authorList>
            <person name="Hodson N. C."/>
            <person name="Mongue J. A."/>
            <person name="Jaron S. K."/>
        </authorList>
    </citation>
    <scope>NUCLEOTIDE SEQUENCE</scope>
</reference>
<evidence type="ECO:0000313" key="6">
    <source>
        <dbReference type="EMBL" id="CAG7723693.1"/>
    </source>
</evidence>
<keyword evidence="1" id="KW-0479">Metal-binding</keyword>
<evidence type="ECO:0000256" key="3">
    <source>
        <dbReference type="ARBA" id="ARBA00022833"/>
    </source>
</evidence>
<organism evidence="6 7">
    <name type="scientific">Allacma fusca</name>
    <dbReference type="NCBI Taxonomy" id="39272"/>
    <lineage>
        <taxon>Eukaryota</taxon>
        <taxon>Metazoa</taxon>
        <taxon>Ecdysozoa</taxon>
        <taxon>Arthropoda</taxon>
        <taxon>Hexapoda</taxon>
        <taxon>Collembola</taxon>
        <taxon>Symphypleona</taxon>
        <taxon>Sminthuridae</taxon>
        <taxon>Allacma</taxon>
    </lineage>
</organism>
<evidence type="ECO:0000256" key="1">
    <source>
        <dbReference type="ARBA" id="ARBA00022723"/>
    </source>
</evidence>
<evidence type="ECO:0000259" key="5">
    <source>
        <dbReference type="Pfam" id="PF10551"/>
    </source>
</evidence>
<keyword evidence="7" id="KW-1185">Reference proteome</keyword>
<dbReference type="Pfam" id="PF04500">
    <property type="entry name" value="FLYWCH"/>
    <property type="match status" value="1"/>
</dbReference>
<dbReference type="GO" id="GO:0008270">
    <property type="term" value="F:zinc ion binding"/>
    <property type="evidence" value="ECO:0007669"/>
    <property type="project" value="UniProtKB-KW"/>
</dbReference>
<dbReference type="Proteomes" id="UP000708208">
    <property type="component" value="Unassembled WGS sequence"/>
</dbReference>
<evidence type="ECO:0000313" key="7">
    <source>
        <dbReference type="Proteomes" id="UP000708208"/>
    </source>
</evidence>
<dbReference type="InterPro" id="IPR018289">
    <property type="entry name" value="MULE_transposase_dom"/>
</dbReference>
<evidence type="ECO:0000256" key="2">
    <source>
        <dbReference type="ARBA" id="ARBA00022771"/>
    </source>
</evidence>
<keyword evidence="2" id="KW-0863">Zinc-finger</keyword>
<comment type="caution">
    <text evidence="6">The sequence shown here is derived from an EMBL/GenBank/DDBJ whole genome shotgun (WGS) entry which is preliminary data.</text>
</comment>
<keyword evidence="3" id="KW-0862">Zinc</keyword>